<feature type="domain" description="Serine-threonine/tyrosine-protein kinase catalytic" evidence="1">
    <location>
        <begin position="12"/>
        <end position="92"/>
    </location>
</feature>
<dbReference type="InterPro" id="IPR001245">
    <property type="entry name" value="Ser-Thr/Tyr_kinase_cat_dom"/>
</dbReference>
<evidence type="ECO:0000259" key="1">
    <source>
        <dbReference type="Pfam" id="PF07714"/>
    </source>
</evidence>
<dbReference type="SUPFAM" id="SSF56112">
    <property type="entry name" value="Protein kinase-like (PK-like)"/>
    <property type="match status" value="1"/>
</dbReference>
<dbReference type="GO" id="GO:0004672">
    <property type="term" value="F:protein kinase activity"/>
    <property type="evidence" value="ECO:0007669"/>
    <property type="project" value="InterPro"/>
</dbReference>
<evidence type="ECO:0000313" key="3">
    <source>
        <dbReference type="Proteomes" id="UP000076842"/>
    </source>
</evidence>
<dbReference type="STRING" id="1353952.A0A165ERH0"/>
<dbReference type="Pfam" id="PF07714">
    <property type="entry name" value="PK_Tyr_Ser-Thr"/>
    <property type="match status" value="1"/>
</dbReference>
<dbReference type="OrthoDB" id="346907at2759"/>
<proteinExistence type="predicted"/>
<keyword evidence="3" id="KW-1185">Reference proteome</keyword>
<name>A0A165ERH0_9BASI</name>
<feature type="non-terminal residue" evidence="2">
    <location>
        <position position="103"/>
    </location>
</feature>
<dbReference type="Proteomes" id="UP000076842">
    <property type="component" value="Unassembled WGS sequence"/>
</dbReference>
<evidence type="ECO:0000313" key="2">
    <source>
        <dbReference type="EMBL" id="KZT55386.1"/>
    </source>
</evidence>
<dbReference type="InterPro" id="IPR011009">
    <property type="entry name" value="Kinase-like_dom_sf"/>
</dbReference>
<reference evidence="2 3" key="1">
    <citation type="journal article" date="2016" name="Mol. Biol. Evol.">
        <title>Comparative Genomics of Early-Diverging Mushroom-Forming Fungi Provides Insights into the Origins of Lignocellulose Decay Capabilities.</title>
        <authorList>
            <person name="Nagy L.G."/>
            <person name="Riley R."/>
            <person name="Tritt A."/>
            <person name="Adam C."/>
            <person name="Daum C."/>
            <person name="Floudas D."/>
            <person name="Sun H."/>
            <person name="Yadav J.S."/>
            <person name="Pangilinan J."/>
            <person name="Larsson K.H."/>
            <person name="Matsuura K."/>
            <person name="Barry K."/>
            <person name="Labutti K."/>
            <person name="Kuo R."/>
            <person name="Ohm R.A."/>
            <person name="Bhattacharya S.S."/>
            <person name="Shirouzu T."/>
            <person name="Yoshinaga Y."/>
            <person name="Martin F.M."/>
            <person name="Grigoriev I.V."/>
            <person name="Hibbett D.S."/>
        </authorList>
    </citation>
    <scope>NUCLEOTIDE SEQUENCE [LARGE SCALE GENOMIC DNA]</scope>
    <source>
        <strain evidence="2 3">HHB12733</strain>
    </source>
</reference>
<dbReference type="Gene3D" id="1.10.510.10">
    <property type="entry name" value="Transferase(Phosphotransferase) domain 1"/>
    <property type="match status" value="1"/>
</dbReference>
<sequence length="103" mass="12013">MDPMRYGLQQSSAKSTQSDIFEMMRTVLEILTGAPPFHGKTDFQVIVEVSQAKNPERPPGYCEVLNDFQWSLMLECWSDIRQRKRPSLRQVEYGLWNSMVNEL</sequence>
<organism evidence="2 3">
    <name type="scientific">Calocera cornea HHB12733</name>
    <dbReference type="NCBI Taxonomy" id="1353952"/>
    <lineage>
        <taxon>Eukaryota</taxon>
        <taxon>Fungi</taxon>
        <taxon>Dikarya</taxon>
        <taxon>Basidiomycota</taxon>
        <taxon>Agaricomycotina</taxon>
        <taxon>Dacrymycetes</taxon>
        <taxon>Dacrymycetales</taxon>
        <taxon>Dacrymycetaceae</taxon>
        <taxon>Calocera</taxon>
    </lineage>
</organism>
<protein>
    <recommendedName>
        <fullName evidence="1">Serine-threonine/tyrosine-protein kinase catalytic domain-containing protein</fullName>
    </recommendedName>
</protein>
<dbReference type="InParanoid" id="A0A165ERH0"/>
<dbReference type="EMBL" id="KV423996">
    <property type="protein sequence ID" value="KZT55386.1"/>
    <property type="molecule type" value="Genomic_DNA"/>
</dbReference>
<accession>A0A165ERH0</accession>
<gene>
    <name evidence="2" type="ORF">CALCODRAFT_556477</name>
</gene>
<dbReference type="AlphaFoldDB" id="A0A165ERH0"/>